<gene>
    <name evidence="2" type="ORF">E2C01_062775</name>
</gene>
<evidence type="ECO:0000256" key="1">
    <source>
        <dbReference type="SAM" id="MobiDB-lite"/>
    </source>
</evidence>
<sequence length="128" mass="14778">MRYKIEWHKAIRNKSTRKASDFRNSNFDRLRGYLQGVVWQGTGRESQVRSRMQRSRMQLREGRQGQRGGMRCDAGEGESQRVEVGGSRSSQAEKLVGVGQVNVGEEYSYLQAKLHRGQVLYKTIKQKQ</sequence>
<dbReference type="EMBL" id="VSRR010028041">
    <property type="protein sequence ID" value="MPC68573.1"/>
    <property type="molecule type" value="Genomic_DNA"/>
</dbReference>
<accession>A0A5B7HEM8</accession>
<dbReference type="Proteomes" id="UP000324222">
    <property type="component" value="Unassembled WGS sequence"/>
</dbReference>
<dbReference type="AlphaFoldDB" id="A0A5B7HEM8"/>
<organism evidence="2 3">
    <name type="scientific">Portunus trituberculatus</name>
    <name type="common">Swimming crab</name>
    <name type="synonym">Neptunus trituberculatus</name>
    <dbReference type="NCBI Taxonomy" id="210409"/>
    <lineage>
        <taxon>Eukaryota</taxon>
        <taxon>Metazoa</taxon>
        <taxon>Ecdysozoa</taxon>
        <taxon>Arthropoda</taxon>
        <taxon>Crustacea</taxon>
        <taxon>Multicrustacea</taxon>
        <taxon>Malacostraca</taxon>
        <taxon>Eumalacostraca</taxon>
        <taxon>Eucarida</taxon>
        <taxon>Decapoda</taxon>
        <taxon>Pleocyemata</taxon>
        <taxon>Brachyura</taxon>
        <taxon>Eubrachyura</taxon>
        <taxon>Portunoidea</taxon>
        <taxon>Portunidae</taxon>
        <taxon>Portuninae</taxon>
        <taxon>Portunus</taxon>
    </lineage>
</organism>
<keyword evidence="3" id="KW-1185">Reference proteome</keyword>
<comment type="caution">
    <text evidence="2">The sequence shown here is derived from an EMBL/GenBank/DDBJ whole genome shotgun (WGS) entry which is preliminary data.</text>
</comment>
<name>A0A5B7HEM8_PORTR</name>
<protein>
    <submittedName>
        <fullName evidence="2">Uncharacterized protein</fullName>
    </submittedName>
</protein>
<evidence type="ECO:0000313" key="3">
    <source>
        <dbReference type="Proteomes" id="UP000324222"/>
    </source>
</evidence>
<feature type="region of interest" description="Disordered" evidence="1">
    <location>
        <begin position="45"/>
        <end position="89"/>
    </location>
</feature>
<evidence type="ECO:0000313" key="2">
    <source>
        <dbReference type="EMBL" id="MPC68573.1"/>
    </source>
</evidence>
<reference evidence="2 3" key="1">
    <citation type="submission" date="2019-05" db="EMBL/GenBank/DDBJ databases">
        <title>Another draft genome of Portunus trituberculatus and its Hox gene families provides insights of decapod evolution.</title>
        <authorList>
            <person name="Jeong J.-H."/>
            <person name="Song I."/>
            <person name="Kim S."/>
            <person name="Choi T."/>
            <person name="Kim D."/>
            <person name="Ryu S."/>
            <person name="Kim W."/>
        </authorList>
    </citation>
    <scope>NUCLEOTIDE SEQUENCE [LARGE SCALE GENOMIC DNA]</scope>
    <source>
        <tissue evidence="2">Muscle</tissue>
    </source>
</reference>
<proteinExistence type="predicted"/>